<evidence type="ECO:0000313" key="1">
    <source>
        <dbReference type="EMBL" id="MDR6335934.1"/>
    </source>
</evidence>
<accession>A0ABU1KMW4</accession>
<organism evidence="1 2">
    <name type="scientific">Xanthobacter flavus</name>
    <dbReference type="NCBI Taxonomy" id="281"/>
    <lineage>
        <taxon>Bacteria</taxon>
        <taxon>Pseudomonadati</taxon>
        <taxon>Pseudomonadota</taxon>
        <taxon>Alphaproteobacteria</taxon>
        <taxon>Hyphomicrobiales</taxon>
        <taxon>Xanthobacteraceae</taxon>
        <taxon>Xanthobacter</taxon>
    </lineage>
</organism>
<sequence length="32" mass="3410">MIDATHMKAHRAVASLLIKGMFPVVSGALQTD</sequence>
<comment type="caution">
    <text evidence="1">The sequence shown here is derived from an EMBL/GenBank/DDBJ whole genome shotgun (WGS) entry which is preliminary data.</text>
</comment>
<dbReference type="Proteomes" id="UP001245370">
    <property type="component" value="Unassembled WGS sequence"/>
</dbReference>
<reference evidence="1 2" key="1">
    <citation type="submission" date="2023-07" db="EMBL/GenBank/DDBJ databases">
        <title>Genomic Encyclopedia of Type Strains, Phase IV (KMG-IV): sequencing the most valuable type-strain genomes for metagenomic binning, comparative biology and taxonomic classification.</title>
        <authorList>
            <person name="Goeker M."/>
        </authorList>
    </citation>
    <scope>NUCLEOTIDE SEQUENCE [LARGE SCALE GENOMIC DNA]</scope>
    <source>
        <strain evidence="1 2">DSM 338</strain>
    </source>
</reference>
<protein>
    <recommendedName>
        <fullName evidence="3">Transposase</fullName>
    </recommendedName>
</protein>
<gene>
    <name evidence="1" type="ORF">GGQ86_004432</name>
</gene>
<name>A0ABU1KMW4_XANFL</name>
<dbReference type="EMBL" id="JAVDPY010000009">
    <property type="protein sequence ID" value="MDR6335934.1"/>
    <property type="molecule type" value="Genomic_DNA"/>
</dbReference>
<keyword evidence="2" id="KW-1185">Reference proteome</keyword>
<evidence type="ECO:0000313" key="2">
    <source>
        <dbReference type="Proteomes" id="UP001245370"/>
    </source>
</evidence>
<proteinExistence type="predicted"/>
<evidence type="ECO:0008006" key="3">
    <source>
        <dbReference type="Google" id="ProtNLM"/>
    </source>
</evidence>